<evidence type="ECO:0000313" key="1">
    <source>
        <dbReference type="EMBL" id="KAK4831486.1"/>
    </source>
</evidence>
<dbReference type="AlphaFoldDB" id="A0AAN7Q4X6"/>
<keyword evidence="2" id="KW-1185">Reference proteome</keyword>
<organism evidence="1 2">
    <name type="scientific">Mycteria americana</name>
    <name type="common">Wood stork</name>
    <dbReference type="NCBI Taxonomy" id="33587"/>
    <lineage>
        <taxon>Eukaryota</taxon>
        <taxon>Metazoa</taxon>
        <taxon>Chordata</taxon>
        <taxon>Craniata</taxon>
        <taxon>Vertebrata</taxon>
        <taxon>Euteleostomi</taxon>
        <taxon>Archelosauria</taxon>
        <taxon>Archosauria</taxon>
        <taxon>Dinosauria</taxon>
        <taxon>Saurischia</taxon>
        <taxon>Theropoda</taxon>
        <taxon>Coelurosauria</taxon>
        <taxon>Aves</taxon>
        <taxon>Neognathae</taxon>
        <taxon>Neoaves</taxon>
        <taxon>Aequornithes</taxon>
        <taxon>Ciconiiformes</taxon>
        <taxon>Ciconiidae</taxon>
        <taxon>Mycteria</taxon>
    </lineage>
</organism>
<reference evidence="1 2" key="1">
    <citation type="journal article" date="2023" name="J. Hered.">
        <title>Chromosome-level genome of the wood stork (Mycteria americana) provides insight into avian chromosome evolution.</title>
        <authorList>
            <person name="Flamio R. Jr."/>
            <person name="Ramstad K.M."/>
        </authorList>
    </citation>
    <scope>NUCLEOTIDE SEQUENCE [LARGE SCALE GENOMIC DNA]</scope>
    <source>
        <strain evidence="1">JAX WOST 10</strain>
    </source>
</reference>
<feature type="non-terminal residue" evidence="1">
    <location>
        <position position="207"/>
    </location>
</feature>
<dbReference type="EMBL" id="JAUNZN010000001">
    <property type="protein sequence ID" value="KAK4831486.1"/>
    <property type="molecule type" value="Genomic_DNA"/>
</dbReference>
<comment type="caution">
    <text evidence="1">The sequence shown here is derived from an EMBL/GenBank/DDBJ whole genome shotgun (WGS) entry which is preliminary data.</text>
</comment>
<accession>A0AAN7Q4X6</accession>
<gene>
    <name evidence="1" type="ORF">QYF61_017987</name>
</gene>
<sequence length="207" mass="24382">MEWWVQCWAPQYETDRGILEQVQRGAKMVVKGLEHLSYKERLKELELCRLEKRRLRATFSICINTCWERAKERGPDSSQWCPVTGQEAMVVKHRHRLPKEIMESPSVKIFNIHWDAALNKVPALLCCMGRLWGDLIAAFQFLKGAYKKDGDRHFSRACCDRTRGNGFKLKDGRFRLDIRKKFFTMRVVKHWNRFPREVVGAPSLETL</sequence>
<protein>
    <submittedName>
        <fullName evidence="1">Uncharacterized protein</fullName>
    </submittedName>
</protein>
<proteinExistence type="predicted"/>
<name>A0AAN7Q4X6_MYCAM</name>
<dbReference type="Proteomes" id="UP001333110">
    <property type="component" value="Unassembled WGS sequence"/>
</dbReference>
<evidence type="ECO:0000313" key="2">
    <source>
        <dbReference type="Proteomes" id="UP001333110"/>
    </source>
</evidence>